<dbReference type="Pfam" id="PF00208">
    <property type="entry name" value="ELFV_dehydrog"/>
    <property type="match status" value="2"/>
</dbReference>
<evidence type="ECO:0000256" key="2">
    <source>
        <dbReference type="ARBA" id="ARBA00023002"/>
    </source>
</evidence>
<keyword evidence="2 6" id="KW-0560">Oxidoreductase</keyword>
<dbReference type="InterPro" id="IPR046346">
    <property type="entry name" value="Aminoacid_DH-like_N_sf"/>
</dbReference>
<dbReference type="PANTHER" id="PTHR42722">
    <property type="entry name" value="LEUCINE DEHYDROGENASE"/>
    <property type="match status" value="1"/>
</dbReference>
<protein>
    <submittedName>
        <fullName evidence="8">Leucine dehydrogenase</fullName>
    </submittedName>
</protein>
<sequence length="359" mass="37829">MSVFAHPEFDNHERVVFVRDAESGLKAIVAVHDTSLGPALGGCRFWTYASDDEALTDVLRLSRGMTYKSALAGLPLGGGKSVVIGDARALRAEPARAEALFRALGRAVEQLGGLYTAAEDVGTSVADLELVGRETRHVAGVARGQVGDPSPYTAYGVFRGLQAAVRHKLGRSDLEGLRVAVQGLGHVGQGLCEHLAEAGAKLIVADLDGERVAALVERFGAEAGDPAAILAADCDVVAPCALGAVLNDDSIAALRAPVVAGAANNQLAEPRHGELLRRKGVLYAPDYLVNAGGIIVIAYEAGRRGPRFERAQAMAHIDRIHDTALEIFARAEREGIATSLAADRLAEERFRRPGRARAA</sequence>
<keyword evidence="3 5" id="KW-0520">NAD</keyword>
<dbReference type="InterPro" id="IPR016211">
    <property type="entry name" value="Glu/Phe/Leu/Val/Trp_DH_bac/arc"/>
</dbReference>
<dbReference type="Gene3D" id="3.40.50.720">
    <property type="entry name" value="NAD(P)-binding Rossmann-like Domain"/>
    <property type="match status" value="1"/>
</dbReference>
<dbReference type="FunFam" id="3.40.50.10860:FF:000010">
    <property type="entry name" value="Leucine dehydrogenase"/>
    <property type="match status" value="1"/>
</dbReference>
<dbReference type="GO" id="GO:0000166">
    <property type="term" value="F:nucleotide binding"/>
    <property type="evidence" value="ECO:0007669"/>
    <property type="project" value="UniProtKB-KW"/>
</dbReference>
<reference evidence="8 9" key="1">
    <citation type="submission" date="2017-04" db="EMBL/GenBank/DDBJ databases">
        <authorList>
            <person name="Afonso C.L."/>
            <person name="Miller P.J."/>
            <person name="Scott M.A."/>
            <person name="Spackman E."/>
            <person name="Goraichik I."/>
            <person name="Dimitrov K.M."/>
            <person name="Suarez D.L."/>
            <person name="Swayne D.E."/>
        </authorList>
    </citation>
    <scope>NUCLEOTIDE SEQUENCE [LARGE SCALE GENOMIC DNA]</scope>
    <source>
        <strain evidence="8 9">USBA 355</strain>
    </source>
</reference>
<feature type="active site" description="Proton donor/acceptor" evidence="4">
    <location>
        <position position="80"/>
    </location>
</feature>
<evidence type="ECO:0000256" key="4">
    <source>
        <dbReference type="PIRSR" id="PIRSR000188-1"/>
    </source>
</evidence>
<keyword evidence="9" id="KW-1185">Reference proteome</keyword>
<dbReference type="PRINTS" id="PR00082">
    <property type="entry name" value="GLFDHDRGNASE"/>
</dbReference>
<feature type="binding site" evidence="5">
    <location>
        <begin position="183"/>
        <end position="188"/>
    </location>
    <ligand>
        <name>NAD(+)</name>
        <dbReference type="ChEBI" id="CHEBI:57540"/>
    </ligand>
</feature>
<evidence type="ECO:0000259" key="7">
    <source>
        <dbReference type="SMART" id="SM00839"/>
    </source>
</evidence>
<evidence type="ECO:0000313" key="8">
    <source>
        <dbReference type="EMBL" id="SMF23493.1"/>
    </source>
</evidence>
<dbReference type="PIRSF" id="PIRSF000188">
    <property type="entry name" value="Phe_leu_dh"/>
    <property type="match status" value="1"/>
</dbReference>
<evidence type="ECO:0000256" key="5">
    <source>
        <dbReference type="PIRSR" id="PIRSR000188-2"/>
    </source>
</evidence>
<dbReference type="Proteomes" id="UP000192917">
    <property type="component" value="Unassembled WGS sequence"/>
</dbReference>
<dbReference type="InterPro" id="IPR006097">
    <property type="entry name" value="Glu/Leu/Phe/Val/Trp_DH_dimer"/>
</dbReference>
<dbReference type="InterPro" id="IPR036291">
    <property type="entry name" value="NAD(P)-bd_dom_sf"/>
</dbReference>
<dbReference type="InterPro" id="IPR006096">
    <property type="entry name" value="Glu/Leu/Phe/Val/Trp_DH_C"/>
</dbReference>
<evidence type="ECO:0000256" key="1">
    <source>
        <dbReference type="ARBA" id="ARBA00006382"/>
    </source>
</evidence>
<accession>A0A1Y6BVT4</accession>
<name>A0A1Y6BVT4_9PROT</name>
<dbReference type="RefSeq" id="WP_085122912.1">
    <property type="nucleotide sequence ID" value="NZ_FWZX01000008.1"/>
</dbReference>
<dbReference type="InterPro" id="IPR006095">
    <property type="entry name" value="Glu/Leu/Phe/Val/Trp_DH"/>
</dbReference>
<evidence type="ECO:0000256" key="3">
    <source>
        <dbReference type="ARBA" id="ARBA00023027"/>
    </source>
</evidence>
<dbReference type="PANTHER" id="PTHR42722:SF1">
    <property type="entry name" value="VALINE DEHYDROGENASE"/>
    <property type="match status" value="1"/>
</dbReference>
<organism evidence="8 9">
    <name type="scientific">Tistlia consotensis USBA 355</name>
    <dbReference type="NCBI Taxonomy" id="560819"/>
    <lineage>
        <taxon>Bacteria</taxon>
        <taxon>Pseudomonadati</taxon>
        <taxon>Pseudomonadota</taxon>
        <taxon>Alphaproteobacteria</taxon>
        <taxon>Rhodospirillales</taxon>
        <taxon>Rhodovibrionaceae</taxon>
        <taxon>Tistlia</taxon>
    </lineage>
</organism>
<feature type="domain" description="Glutamate/phenylalanine/leucine/valine/L-tryptophan dehydrogenase C-terminal" evidence="7">
    <location>
        <begin position="147"/>
        <end position="358"/>
    </location>
</feature>
<dbReference type="AlphaFoldDB" id="A0A1Y6BVT4"/>
<dbReference type="SUPFAM" id="SSF51735">
    <property type="entry name" value="NAD(P)-binding Rossmann-fold domains"/>
    <property type="match status" value="1"/>
</dbReference>
<dbReference type="Gene3D" id="3.40.50.10860">
    <property type="entry name" value="Leucine Dehydrogenase, chain A, domain 1"/>
    <property type="match status" value="1"/>
</dbReference>
<dbReference type="SMART" id="SM00839">
    <property type="entry name" value="ELFV_dehydrog"/>
    <property type="match status" value="1"/>
</dbReference>
<dbReference type="EMBL" id="FWZX01000008">
    <property type="protein sequence ID" value="SMF23493.1"/>
    <property type="molecule type" value="Genomic_DNA"/>
</dbReference>
<dbReference type="CDD" id="cd01075">
    <property type="entry name" value="NAD_bind_Leu_Phe_Val_DH"/>
    <property type="match status" value="1"/>
</dbReference>
<dbReference type="GO" id="GO:0006520">
    <property type="term" value="P:amino acid metabolic process"/>
    <property type="evidence" value="ECO:0007669"/>
    <property type="project" value="InterPro"/>
</dbReference>
<dbReference type="SUPFAM" id="SSF53223">
    <property type="entry name" value="Aminoacid dehydrogenase-like, N-terminal domain"/>
    <property type="match status" value="1"/>
</dbReference>
<evidence type="ECO:0000256" key="6">
    <source>
        <dbReference type="RuleBase" id="RU004417"/>
    </source>
</evidence>
<keyword evidence="5" id="KW-0547">Nucleotide-binding</keyword>
<proteinExistence type="inferred from homology"/>
<evidence type="ECO:0000313" key="9">
    <source>
        <dbReference type="Proteomes" id="UP000192917"/>
    </source>
</evidence>
<gene>
    <name evidence="8" type="ORF">SAMN05428998_10817</name>
</gene>
<comment type="similarity">
    <text evidence="1 6">Belongs to the Glu/Leu/Phe/Val dehydrogenases family.</text>
</comment>
<dbReference type="STRING" id="560819.SAMN05428998_10817"/>
<dbReference type="GO" id="GO:0016639">
    <property type="term" value="F:oxidoreductase activity, acting on the CH-NH2 group of donors, NAD or NADP as acceptor"/>
    <property type="evidence" value="ECO:0007669"/>
    <property type="project" value="InterPro"/>
</dbReference>
<dbReference type="Pfam" id="PF02812">
    <property type="entry name" value="ELFV_dehydrog_N"/>
    <property type="match status" value="1"/>
</dbReference>